<dbReference type="InterPro" id="IPR016024">
    <property type="entry name" value="ARM-type_fold"/>
</dbReference>
<dbReference type="GO" id="GO:0020037">
    <property type="term" value="F:heme binding"/>
    <property type="evidence" value="ECO:0007669"/>
    <property type="project" value="InterPro"/>
</dbReference>
<keyword evidence="2 4" id="KW-0479">Metal-binding</keyword>
<dbReference type="PANTHER" id="PTHR33546:SF1">
    <property type="entry name" value="LARGE, MULTIFUNCTIONAL SECRETED PROTEIN"/>
    <property type="match status" value="1"/>
</dbReference>
<dbReference type="Gene3D" id="2.120.10.30">
    <property type="entry name" value="TolB, C-terminal domain"/>
    <property type="match status" value="1"/>
</dbReference>
<evidence type="ECO:0000259" key="6">
    <source>
        <dbReference type="PROSITE" id="PS51007"/>
    </source>
</evidence>
<keyword evidence="8" id="KW-1185">Reference proteome</keyword>
<evidence type="ECO:0000256" key="5">
    <source>
        <dbReference type="SAM" id="Coils"/>
    </source>
</evidence>
<dbReference type="AlphaFoldDB" id="A0A1C3E732"/>
<dbReference type="PANTHER" id="PTHR33546">
    <property type="entry name" value="LARGE, MULTIFUNCTIONAL SECRETED PROTEIN-RELATED"/>
    <property type="match status" value="1"/>
</dbReference>
<dbReference type="InterPro" id="IPR013427">
    <property type="entry name" value="Haem-bd_dom_put"/>
</dbReference>
<dbReference type="InterPro" id="IPR011989">
    <property type="entry name" value="ARM-like"/>
</dbReference>
<protein>
    <submittedName>
        <fullName evidence="7">Heme-binding protein</fullName>
    </submittedName>
</protein>
<dbReference type="GO" id="GO:0046872">
    <property type="term" value="F:metal ion binding"/>
    <property type="evidence" value="ECO:0007669"/>
    <property type="project" value="UniProtKB-KW"/>
</dbReference>
<dbReference type="Pfam" id="PF23500">
    <property type="entry name" value="DUF7133"/>
    <property type="match status" value="1"/>
</dbReference>
<dbReference type="NCBIfam" id="TIGR02604">
    <property type="entry name" value="Piru_Ver_Nterm"/>
    <property type="match status" value="1"/>
</dbReference>
<dbReference type="STRING" id="1841610.A6X21_10195"/>
<comment type="caution">
    <text evidence="7">The sequence shown here is derived from an EMBL/GenBank/DDBJ whole genome shotgun (WGS) entry which is preliminary data.</text>
</comment>
<name>A0A1C3E732_9PLAN</name>
<evidence type="ECO:0000256" key="4">
    <source>
        <dbReference type="PROSITE-ProRule" id="PRU00433"/>
    </source>
</evidence>
<dbReference type="Gene3D" id="1.25.10.10">
    <property type="entry name" value="Leucine-rich Repeat Variant"/>
    <property type="match status" value="1"/>
</dbReference>
<evidence type="ECO:0000256" key="2">
    <source>
        <dbReference type="ARBA" id="ARBA00022723"/>
    </source>
</evidence>
<organism evidence="7 8">
    <name type="scientific">Planctopirus hydrillae</name>
    <dbReference type="NCBI Taxonomy" id="1841610"/>
    <lineage>
        <taxon>Bacteria</taxon>
        <taxon>Pseudomonadati</taxon>
        <taxon>Planctomycetota</taxon>
        <taxon>Planctomycetia</taxon>
        <taxon>Planctomycetales</taxon>
        <taxon>Planctomycetaceae</taxon>
        <taxon>Planctopirus</taxon>
    </lineage>
</organism>
<reference evidence="7 8" key="1">
    <citation type="submission" date="2016-05" db="EMBL/GenBank/DDBJ databases">
        <title>Genomic and physiological characterization of Planctopirus sp. isolated from fresh water lake.</title>
        <authorList>
            <person name="Subhash Y."/>
            <person name="Ramana C."/>
        </authorList>
    </citation>
    <scope>NUCLEOTIDE SEQUENCE [LARGE SCALE GENOMIC DNA]</scope>
    <source>
        <strain evidence="7 8">JC280</strain>
    </source>
</reference>
<dbReference type="InterPro" id="IPR011041">
    <property type="entry name" value="Quinoprot_gluc/sorb_DH_b-prop"/>
</dbReference>
<dbReference type="InterPro" id="IPR009056">
    <property type="entry name" value="Cyt_c-like_dom"/>
</dbReference>
<dbReference type="NCBIfam" id="TIGR02603">
    <property type="entry name" value="CxxCH_TIGR02603"/>
    <property type="match status" value="1"/>
</dbReference>
<dbReference type="SUPFAM" id="SSF50952">
    <property type="entry name" value="Soluble quinoprotein glucose dehydrogenase"/>
    <property type="match status" value="1"/>
</dbReference>
<dbReference type="PROSITE" id="PS51007">
    <property type="entry name" value="CYTC"/>
    <property type="match status" value="1"/>
</dbReference>
<dbReference type="RefSeq" id="WP_068850555.1">
    <property type="nucleotide sequence ID" value="NZ_LYDR01000145.1"/>
</dbReference>
<gene>
    <name evidence="7" type="ORF">A6X21_10195</name>
</gene>
<evidence type="ECO:0000313" key="8">
    <source>
        <dbReference type="Proteomes" id="UP000094828"/>
    </source>
</evidence>
<dbReference type="OrthoDB" id="9770043at2"/>
<keyword evidence="5" id="KW-0175">Coiled coil</keyword>
<keyword evidence="1 4" id="KW-0349">Heme</keyword>
<dbReference type="Pfam" id="PF13646">
    <property type="entry name" value="HEAT_2"/>
    <property type="match status" value="1"/>
</dbReference>
<proteinExistence type="predicted"/>
<dbReference type="Proteomes" id="UP000094828">
    <property type="component" value="Unassembled WGS sequence"/>
</dbReference>
<dbReference type="SUPFAM" id="SSF48371">
    <property type="entry name" value="ARM repeat"/>
    <property type="match status" value="2"/>
</dbReference>
<keyword evidence="3 4" id="KW-0408">Iron</keyword>
<evidence type="ECO:0000313" key="7">
    <source>
        <dbReference type="EMBL" id="ODA29052.1"/>
    </source>
</evidence>
<dbReference type="InterPro" id="IPR055557">
    <property type="entry name" value="DUF7133"/>
</dbReference>
<dbReference type="EMBL" id="LYDR01000145">
    <property type="protein sequence ID" value="ODA29052.1"/>
    <property type="molecule type" value="Genomic_DNA"/>
</dbReference>
<dbReference type="SMART" id="SM00567">
    <property type="entry name" value="EZ_HEAT"/>
    <property type="match status" value="3"/>
</dbReference>
<feature type="coiled-coil region" evidence="5">
    <location>
        <begin position="874"/>
        <end position="901"/>
    </location>
</feature>
<dbReference type="GO" id="GO:0009055">
    <property type="term" value="F:electron transfer activity"/>
    <property type="evidence" value="ECO:0007669"/>
    <property type="project" value="InterPro"/>
</dbReference>
<dbReference type="SUPFAM" id="SSF46626">
    <property type="entry name" value="Cytochrome c"/>
    <property type="match status" value="1"/>
</dbReference>
<dbReference type="Gene3D" id="1.10.760.10">
    <property type="entry name" value="Cytochrome c-like domain"/>
    <property type="match status" value="1"/>
</dbReference>
<dbReference type="InterPro" id="IPR036909">
    <property type="entry name" value="Cyt_c-like_dom_sf"/>
</dbReference>
<dbReference type="InterPro" id="IPR011042">
    <property type="entry name" value="6-blade_b-propeller_TolB-like"/>
</dbReference>
<evidence type="ECO:0000256" key="3">
    <source>
        <dbReference type="ARBA" id="ARBA00023004"/>
    </source>
</evidence>
<accession>A0A1C3E732</accession>
<evidence type="ECO:0000256" key="1">
    <source>
        <dbReference type="ARBA" id="ARBA00022617"/>
    </source>
</evidence>
<dbReference type="InterPro" id="IPR004155">
    <property type="entry name" value="PBS_lyase_HEAT"/>
</dbReference>
<sequence length="1058" mass="117443">MQNINFGVLVATCLSFFLTIQPAWAESDRLSIIVPEGFDIRQAAGFPLVERPMFAALDQSGHLYVLDSGGSNGGDRMENPTDVIRRLTDTNGDGIYDQSTIFADKIVFGTGIACHEGAVFITSPPSLWRFEDSNGDGIADQRVELVTGFAFNQSCTDDLHGTTVGPDGRVYFLPGRFHHKVRLKDGTPLRDGVGPWLMRCRPDGSDVEFVSGAVGNPVEVAFLPNGDSFVQGTFWAKPSASGGLRDGLIHAVAGGEYSVRDRDYSDRIRTGDYLPALVPLTATAPSGLTCYRNSTWGDEFQENLFSTHFNTGKILRHRLKAEGATYRCETEEFITAPQGTVHFTDVLEDADGSLLIIDTGGWFIACCPASGSSQPEVKGSIFRIHRHAAATVQDPYGNFIPWKSLPTDDLLARLDDVRVMVQERAIIEVARREQQMTDALATLLKSPHSTLRQRIGAVWALCRMDDNAARTVTRLALRDPSHSVRQAAAYSAGLHRDRSARQTLEALLADESSGVRREAANALGRLQQKESVPALLRSLEPQQNSQRVIADRFLEHAFTFALIQINHAESTRAGLLSHSADVQRITLIALDQMPLTILDAQDLTPLLSSGNTPLRQAAIQVLSRHPQWTSESIALIDQWFKSDEINEDRVQVIAGFVRTLQHEPQMQETISRNFQEQQLRSKTSRRALLIAVSKLEKSSILQRWLNGIAESLAAEDTEVCMAAIDAVEKLSLLPLERSIRRMAQEPAREPQLRLKALRTLTTLGKRLSDSEFDYLVSKLSTETPIRERITALDVIASTTHNEQRLSQLLPFVKVASPVELPYLLAAYMNCTNKVTTRRLIETLEASSATPSLDMIEQILKSHEEEVQRDAAPLLERLRKSKNDHLIRLNEWEKRLEEHQGDNERGRLLFMNKTQCHLCHVTDSQDQANSPAKIGPDLSAIGEIRTRRELLEAILFPSASFARGFEPIVVTLQDGRVLTGLAGKETTEEFILTTIQDNKPVEKMIQRNEIEEVAVGRVSAMPNGLEQPLTAQEFADLMTFLQNLKASKVTKTVTEGVAN</sequence>
<dbReference type="InterPro" id="IPR013428">
    <property type="entry name" value="Membrane-bound_put_N"/>
</dbReference>
<feature type="domain" description="Cytochrome c" evidence="6">
    <location>
        <begin position="900"/>
        <end position="1044"/>
    </location>
</feature>